<gene>
    <name evidence="1" type="ORF">GSLYS_00004941001</name>
</gene>
<name>A0AAV2HFB7_LYMST</name>
<dbReference type="AlphaFoldDB" id="A0AAV2HFB7"/>
<feature type="non-terminal residue" evidence="1">
    <location>
        <position position="1"/>
    </location>
</feature>
<evidence type="ECO:0000313" key="1">
    <source>
        <dbReference type="EMBL" id="CAL1530816.1"/>
    </source>
</evidence>
<comment type="caution">
    <text evidence="1">The sequence shown here is derived from an EMBL/GenBank/DDBJ whole genome shotgun (WGS) entry which is preliminary data.</text>
</comment>
<evidence type="ECO:0008006" key="3">
    <source>
        <dbReference type="Google" id="ProtNLM"/>
    </source>
</evidence>
<keyword evidence="2" id="KW-1185">Reference proteome</keyword>
<feature type="non-terminal residue" evidence="1">
    <location>
        <position position="100"/>
    </location>
</feature>
<protein>
    <recommendedName>
        <fullName evidence="3">Ig-like domain-containing protein</fullName>
    </recommendedName>
</protein>
<dbReference type="InterPro" id="IPR036179">
    <property type="entry name" value="Ig-like_dom_sf"/>
</dbReference>
<reference evidence="1 2" key="1">
    <citation type="submission" date="2024-04" db="EMBL/GenBank/DDBJ databases">
        <authorList>
            <consortium name="Genoscope - CEA"/>
            <person name="William W."/>
        </authorList>
    </citation>
    <scope>NUCLEOTIDE SEQUENCE [LARGE SCALE GENOMIC DNA]</scope>
</reference>
<accession>A0AAV2HFB7</accession>
<evidence type="ECO:0000313" key="2">
    <source>
        <dbReference type="Proteomes" id="UP001497497"/>
    </source>
</evidence>
<organism evidence="1 2">
    <name type="scientific">Lymnaea stagnalis</name>
    <name type="common">Great pond snail</name>
    <name type="synonym">Helix stagnalis</name>
    <dbReference type="NCBI Taxonomy" id="6523"/>
    <lineage>
        <taxon>Eukaryota</taxon>
        <taxon>Metazoa</taxon>
        <taxon>Spiralia</taxon>
        <taxon>Lophotrochozoa</taxon>
        <taxon>Mollusca</taxon>
        <taxon>Gastropoda</taxon>
        <taxon>Heterobranchia</taxon>
        <taxon>Euthyneura</taxon>
        <taxon>Panpulmonata</taxon>
        <taxon>Hygrophila</taxon>
        <taxon>Lymnaeoidea</taxon>
        <taxon>Lymnaeidae</taxon>
        <taxon>Lymnaea</taxon>
    </lineage>
</organism>
<dbReference type="SUPFAM" id="SSF48726">
    <property type="entry name" value="Immunoglobulin"/>
    <property type="match status" value="1"/>
</dbReference>
<dbReference type="Proteomes" id="UP001497497">
    <property type="component" value="Unassembled WGS sequence"/>
</dbReference>
<dbReference type="EMBL" id="CAXITT010000076">
    <property type="protein sequence ID" value="CAL1530816.1"/>
    <property type="molecule type" value="Genomic_DNA"/>
</dbReference>
<sequence length="100" mass="11317">ILTCPSDILLAKISNDPVVLIKKLTLSRRTTSDSQFTTMAVYDVMQNIKYLWDRADLTEPMVHSGTWVINHNYTSGLQITIKQATTGDTGMYWCQGYLTL</sequence>
<proteinExistence type="predicted"/>